<dbReference type="Proteomes" id="UP000219020">
    <property type="component" value="Unassembled WGS sequence"/>
</dbReference>
<sequence length="56" mass="6435">MSLQRHQQYYPVFSAVNLVKEDTRLQPFGNGRFQSLISQRQLSAIFSQFTDIGKGT</sequence>
<dbReference type="AlphaFoldDB" id="A0A2A5T7M6"/>
<reference evidence="2" key="1">
    <citation type="submission" date="2017-04" db="EMBL/GenBank/DDBJ databases">
        <title>Genome evolution of the luminous symbionts of deep sea anglerfish.</title>
        <authorList>
            <person name="Hendry T.A."/>
        </authorList>
    </citation>
    <scope>NUCLEOTIDE SEQUENCE [LARGE SCALE GENOMIC DNA]</scope>
</reference>
<name>A0A2A5T7M6_9GAMM</name>
<organism evidence="1 2">
    <name type="scientific">Candidatus Enterovibrio escicola</name>
    <dbReference type="NCBI Taxonomy" id="1927127"/>
    <lineage>
        <taxon>Bacteria</taxon>
        <taxon>Pseudomonadati</taxon>
        <taxon>Pseudomonadota</taxon>
        <taxon>Gammaproteobacteria</taxon>
        <taxon>Vibrionales</taxon>
        <taxon>Vibrionaceae</taxon>
        <taxon>Enterovibrio</taxon>
    </lineage>
</organism>
<proteinExistence type="predicted"/>
<evidence type="ECO:0000313" key="2">
    <source>
        <dbReference type="Proteomes" id="UP000219020"/>
    </source>
</evidence>
<accession>A0A2A5T7M6</accession>
<gene>
    <name evidence="1" type="ORF">BTN49_0126</name>
</gene>
<dbReference type="EMBL" id="NBYY01000003">
    <property type="protein sequence ID" value="PCS24132.1"/>
    <property type="molecule type" value="Genomic_DNA"/>
</dbReference>
<protein>
    <submittedName>
        <fullName evidence="1">Uncharacterized protein</fullName>
    </submittedName>
</protein>
<evidence type="ECO:0000313" key="1">
    <source>
        <dbReference type="EMBL" id="PCS24132.1"/>
    </source>
</evidence>
<keyword evidence="2" id="KW-1185">Reference proteome</keyword>
<comment type="caution">
    <text evidence="1">The sequence shown here is derived from an EMBL/GenBank/DDBJ whole genome shotgun (WGS) entry which is preliminary data.</text>
</comment>